<organism evidence="2 3">
    <name type="scientific">Plasmodium chabaudi adami</name>
    <dbReference type="NCBI Taxonomy" id="5826"/>
    <lineage>
        <taxon>Eukaryota</taxon>
        <taxon>Sar</taxon>
        <taxon>Alveolata</taxon>
        <taxon>Apicomplexa</taxon>
        <taxon>Aconoidasida</taxon>
        <taxon>Haemosporida</taxon>
        <taxon>Plasmodiidae</taxon>
        <taxon>Plasmodium</taxon>
        <taxon>Plasmodium (Vinckeia)</taxon>
    </lineage>
</organism>
<keyword evidence="1" id="KW-0732">Signal</keyword>
<dbReference type="NCBIfam" id="TIGR01599">
    <property type="entry name" value="PYST-A"/>
    <property type="match status" value="1"/>
</dbReference>
<evidence type="ECO:0000313" key="3">
    <source>
        <dbReference type="Proteomes" id="UP000195879"/>
    </source>
</evidence>
<reference evidence="2 3" key="1">
    <citation type="submission" date="2016-08" db="EMBL/GenBank/DDBJ databases">
        <authorList>
            <consortium name="Pathogen Informatics"/>
        </authorList>
    </citation>
    <scope>NUCLEOTIDE SEQUENCE [LARGE SCALE GENOMIC DNA]</scope>
    <source>
        <strain evidence="2 3">DK</strain>
    </source>
</reference>
<dbReference type="SUPFAM" id="SSF55961">
    <property type="entry name" value="Bet v1-like"/>
    <property type="match status" value="1"/>
</dbReference>
<feature type="chain" id="PRO_5008917436" evidence="1">
    <location>
        <begin position="20"/>
        <end position="451"/>
    </location>
</feature>
<protein>
    <submittedName>
        <fullName evidence="2">Acidic phosphoprotein PCEMA1, putative</fullName>
    </submittedName>
</protein>
<dbReference type="Proteomes" id="UP000195879">
    <property type="component" value="Unassembled WGS sequence"/>
</dbReference>
<sequence>MKATSLSLISSIVFSIALAKECSDSESTTCCFTSCRIKKKKFHKKIDAPVEIKDAYDPDIPNLKYIDKFSPITLDIYKGDKTKLNDLFVSETDGAIIDEVTGFLIRENDPRRQGCYIKPYEEKYEHMIKINFIPLKENCQTFQSNQIITHKQSDIPPPIPKVPGEPELSEEELSTINEEDSSTLHEDPKLDEYIELLLENEYEDENEETYQKNKHLLCTDPGETIKAKEYMKEAVKSFVHHATSEDDYKLCGDFPEIGIFHYKKKHEEHTDVEKIQYLVDDLDKYNEILNKLWNPNRVTTYNYGSVKIIRAYNPNLVMIQQRYKKNPRGREKYFYALVKKTQISENKTIIVMASVNVNDHNRKNKKSYQNTIIENANIFKVDVDSEDDIRKGKLKKTFINIAGCLIEKKDEYVDIIYLESINPYTSNFLKRIIKKAIHHFFPHIYFSSPQC</sequence>
<gene>
    <name evidence="2" type="ORF">PCHDK_000544300</name>
</gene>
<evidence type="ECO:0000313" key="2">
    <source>
        <dbReference type="EMBL" id="SCL95320.1"/>
    </source>
</evidence>
<dbReference type="InterPro" id="IPR006486">
    <property type="entry name" value="PYST_A"/>
</dbReference>
<accession>A0A1D3LAB0</accession>
<dbReference type="EMBL" id="FMIO01000471">
    <property type="protein sequence ID" value="SCL95320.1"/>
    <property type="molecule type" value="Genomic_DNA"/>
</dbReference>
<proteinExistence type="predicted"/>
<dbReference type="Pfam" id="PF07418">
    <property type="entry name" value="PCEMA1"/>
    <property type="match status" value="1"/>
</dbReference>
<feature type="signal peptide" evidence="1">
    <location>
        <begin position="1"/>
        <end position="19"/>
    </location>
</feature>
<dbReference type="AlphaFoldDB" id="A0A1D3LAB0"/>
<evidence type="ECO:0000256" key="1">
    <source>
        <dbReference type="SAM" id="SignalP"/>
    </source>
</evidence>
<dbReference type="InterPro" id="IPR010882">
    <property type="entry name" value="PCEMA1"/>
</dbReference>
<name>A0A1D3LAB0_PLACE</name>